<dbReference type="PANTHER" id="PTHR44329:SF261">
    <property type="entry name" value="ZINC FINGER CONTAINING PROTEIN KINASE-RELATED"/>
    <property type="match status" value="1"/>
</dbReference>
<organism evidence="2 3">
    <name type="scientific">Fistulifera solaris</name>
    <name type="common">Oleaginous diatom</name>
    <dbReference type="NCBI Taxonomy" id="1519565"/>
    <lineage>
        <taxon>Eukaryota</taxon>
        <taxon>Sar</taxon>
        <taxon>Stramenopiles</taxon>
        <taxon>Ochrophyta</taxon>
        <taxon>Bacillariophyta</taxon>
        <taxon>Bacillariophyceae</taxon>
        <taxon>Bacillariophycidae</taxon>
        <taxon>Naviculales</taxon>
        <taxon>Naviculaceae</taxon>
        <taxon>Fistulifera</taxon>
    </lineage>
</organism>
<gene>
    <name evidence="2" type="ORF">FisN_5Hh191</name>
</gene>
<dbReference type="GO" id="GO:0004674">
    <property type="term" value="F:protein serine/threonine kinase activity"/>
    <property type="evidence" value="ECO:0007669"/>
    <property type="project" value="TreeGrafter"/>
</dbReference>
<comment type="caution">
    <text evidence="2">The sequence shown here is derived from an EMBL/GenBank/DDBJ whole genome shotgun (WGS) entry which is preliminary data.</text>
</comment>
<name>A0A1Z5JS92_FISSO</name>
<proteinExistence type="predicted"/>
<sequence>MHNLFRARIQVAHDLASAIEYMHDRRIINRDIKSANIGFCAQGVLKCYDFGLSRFLPEKMVDGGYEMSPVGTKLFMAPEVRAKKTYGLPADVYSYGVVLWQVLSLASPRDGLATHSRAKIEEENLKECWLPICSCWPDDLQELVRVCLASNPRARPSMTQVRSILDGYLQGLWSTTDQQRRKRTLLHDSTVEESHITVESKTSLLTQEDL</sequence>
<protein>
    <recommendedName>
        <fullName evidence="1">Protein kinase domain-containing protein</fullName>
    </recommendedName>
</protein>
<dbReference type="InterPro" id="IPR000719">
    <property type="entry name" value="Prot_kinase_dom"/>
</dbReference>
<dbReference type="InParanoid" id="A0A1Z5JS92"/>
<dbReference type="Gene3D" id="1.10.510.10">
    <property type="entry name" value="Transferase(Phosphotransferase) domain 1"/>
    <property type="match status" value="1"/>
</dbReference>
<evidence type="ECO:0000313" key="3">
    <source>
        <dbReference type="Proteomes" id="UP000198406"/>
    </source>
</evidence>
<dbReference type="Pfam" id="PF00069">
    <property type="entry name" value="Pkinase"/>
    <property type="match status" value="1"/>
</dbReference>
<dbReference type="SUPFAM" id="SSF56112">
    <property type="entry name" value="Protein kinase-like (PK-like)"/>
    <property type="match status" value="1"/>
</dbReference>
<dbReference type="InterPro" id="IPR011009">
    <property type="entry name" value="Kinase-like_dom_sf"/>
</dbReference>
<dbReference type="AlphaFoldDB" id="A0A1Z5JS92"/>
<dbReference type="InterPro" id="IPR051681">
    <property type="entry name" value="Ser/Thr_Kinases-Pseudokinases"/>
</dbReference>
<dbReference type="Proteomes" id="UP000198406">
    <property type="component" value="Unassembled WGS sequence"/>
</dbReference>
<feature type="domain" description="Protein kinase" evidence="1">
    <location>
        <begin position="1"/>
        <end position="169"/>
    </location>
</feature>
<dbReference type="PANTHER" id="PTHR44329">
    <property type="entry name" value="SERINE/THREONINE-PROTEIN KINASE TNNI3K-RELATED"/>
    <property type="match status" value="1"/>
</dbReference>
<accession>A0A1Z5JS92</accession>
<dbReference type="PROSITE" id="PS50011">
    <property type="entry name" value="PROTEIN_KINASE_DOM"/>
    <property type="match status" value="1"/>
</dbReference>
<evidence type="ECO:0000313" key="2">
    <source>
        <dbReference type="EMBL" id="GAX16819.1"/>
    </source>
</evidence>
<evidence type="ECO:0000259" key="1">
    <source>
        <dbReference type="PROSITE" id="PS50011"/>
    </source>
</evidence>
<dbReference type="SMART" id="SM00220">
    <property type="entry name" value="S_TKc"/>
    <property type="match status" value="1"/>
</dbReference>
<dbReference type="GO" id="GO:0005524">
    <property type="term" value="F:ATP binding"/>
    <property type="evidence" value="ECO:0007669"/>
    <property type="project" value="InterPro"/>
</dbReference>
<dbReference type="EMBL" id="BDSP01000111">
    <property type="protein sequence ID" value="GAX16819.1"/>
    <property type="molecule type" value="Genomic_DNA"/>
</dbReference>
<keyword evidence="3" id="KW-1185">Reference proteome</keyword>
<dbReference type="OrthoDB" id="4062651at2759"/>
<reference evidence="2 3" key="1">
    <citation type="journal article" date="2015" name="Plant Cell">
        <title>Oil accumulation by the oleaginous diatom Fistulifera solaris as revealed by the genome and transcriptome.</title>
        <authorList>
            <person name="Tanaka T."/>
            <person name="Maeda Y."/>
            <person name="Veluchamy A."/>
            <person name="Tanaka M."/>
            <person name="Abida H."/>
            <person name="Marechal E."/>
            <person name="Bowler C."/>
            <person name="Muto M."/>
            <person name="Sunaga Y."/>
            <person name="Tanaka M."/>
            <person name="Yoshino T."/>
            <person name="Taniguchi T."/>
            <person name="Fukuda Y."/>
            <person name="Nemoto M."/>
            <person name="Matsumoto M."/>
            <person name="Wong P.S."/>
            <person name="Aburatani S."/>
            <person name="Fujibuchi W."/>
        </authorList>
    </citation>
    <scope>NUCLEOTIDE SEQUENCE [LARGE SCALE GENOMIC DNA]</scope>
    <source>
        <strain evidence="2 3">JPCC DA0580</strain>
    </source>
</reference>